<keyword evidence="1" id="KW-1133">Transmembrane helix</keyword>
<evidence type="ECO:0000313" key="3">
    <source>
        <dbReference type="Proteomes" id="UP000033556"/>
    </source>
</evidence>
<keyword evidence="1" id="KW-0812">Transmembrane</keyword>
<dbReference type="Proteomes" id="UP000033556">
    <property type="component" value="Unassembled WGS sequence"/>
</dbReference>
<keyword evidence="3" id="KW-1185">Reference proteome</keyword>
<dbReference type="EMBL" id="LANR01000001">
    <property type="protein sequence ID" value="KJV62374.1"/>
    <property type="molecule type" value="Genomic_DNA"/>
</dbReference>
<keyword evidence="1" id="KW-0472">Membrane</keyword>
<dbReference type="PATRIC" id="fig|1359164.3.peg.1386"/>
<protein>
    <submittedName>
        <fullName evidence="2">Tryptophan/tyrosine permease family protein</fullName>
    </submittedName>
</protein>
<dbReference type="AlphaFoldDB" id="A0A0F3N637"/>
<evidence type="ECO:0000313" key="2">
    <source>
        <dbReference type="EMBL" id="KJV62374.1"/>
    </source>
</evidence>
<evidence type="ECO:0000256" key="1">
    <source>
        <dbReference type="SAM" id="Phobius"/>
    </source>
</evidence>
<proteinExistence type="predicted"/>
<name>A0A0F3N637_RICAM</name>
<feature type="transmembrane region" description="Helical" evidence="1">
    <location>
        <begin position="17"/>
        <end position="37"/>
    </location>
</feature>
<comment type="caution">
    <text evidence="2">The sequence shown here is derived from an EMBL/GenBank/DDBJ whole genome shotgun (WGS) entry which is preliminary data.</text>
</comment>
<organism evidence="2 3">
    <name type="scientific">Rickettsia amblyommatis str. Ac/Pa</name>
    <dbReference type="NCBI Taxonomy" id="1359164"/>
    <lineage>
        <taxon>Bacteria</taxon>
        <taxon>Pseudomonadati</taxon>
        <taxon>Pseudomonadota</taxon>
        <taxon>Alphaproteobacteria</taxon>
        <taxon>Rickettsiales</taxon>
        <taxon>Rickettsiaceae</taxon>
        <taxon>Rickettsieae</taxon>
        <taxon>Rickettsia</taxon>
        <taxon>spotted fever group</taxon>
    </lineage>
</organism>
<reference evidence="2 3" key="1">
    <citation type="submission" date="2015-01" db="EMBL/GenBank/DDBJ databases">
        <title>Genome Sequencing of Rickettsiales.</title>
        <authorList>
            <person name="Daugherty S.C."/>
            <person name="Su Q."/>
            <person name="Abolude K."/>
            <person name="Beier-Sexton M."/>
            <person name="Carlyon J.A."/>
            <person name="Carter R."/>
            <person name="Day N.P."/>
            <person name="Dumler S.J."/>
            <person name="Dyachenko V."/>
            <person name="Godinez A."/>
            <person name="Kurtti T.J."/>
            <person name="Lichay M."/>
            <person name="Mullins K.E."/>
            <person name="Ott S."/>
            <person name="Pappas-Brown V."/>
            <person name="Paris D.H."/>
            <person name="Patel P."/>
            <person name="Richards A.L."/>
            <person name="Sadzewicz L."/>
            <person name="Sears K."/>
            <person name="Seidman D."/>
            <person name="Sengamalay N."/>
            <person name="Stenos J."/>
            <person name="Tallon L.J."/>
            <person name="Vincent G."/>
            <person name="Fraser C.M."/>
            <person name="Munderloh U."/>
            <person name="Dunning-Hotopp J.C."/>
        </authorList>
    </citation>
    <scope>NUCLEOTIDE SEQUENCE [LARGE SCALE GENOMIC DNA]</scope>
    <source>
        <strain evidence="2 3">Ac/Pa</strain>
    </source>
</reference>
<sequence>MIQWDNLPLFSPNYKAISIWGVVTPVVFTSFGFQVIFHTLTNYCNKNAKDGVFIWKLNSFNSIYNLDL</sequence>
<accession>A0A0F3N637</accession>
<gene>
    <name evidence="2" type="ORF">APHACPA_1399</name>
</gene>